<dbReference type="Gene3D" id="3.10.350.10">
    <property type="entry name" value="LysM domain"/>
    <property type="match status" value="1"/>
</dbReference>
<dbReference type="SUPFAM" id="SSF51261">
    <property type="entry name" value="Duplicated hybrid motif"/>
    <property type="match status" value="1"/>
</dbReference>
<evidence type="ECO:0000313" key="2">
    <source>
        <dbReference type="EMBL" id="TYS49345.1"/>
    </source>
</evidence>
<proteinExistence type="predicted"/>
<reference evidence="2 3" key="1">
    <citation type="submission" date="2019-08" db="EMBL/GenBank/DDBJ databases">
        <title>Bacillus genomes from the desert of Cuatro Cienegas, Coahuila.</title>
        <authorList>
            <person name="Olmedo-Alvarez G."/>
        </authorList>
    </citation>
    <scope>NUCLEOTIDE SEQUENCE [LARGE SCALE GENOMIC DNA]</scope>
    <source>
        <strain evidence="2 3">CH446_14T</strain>
    </source>
</reference>
<dbReference type="SUPFAM" id="SSF54106">
    <property type="entry name" value="LysM domain"/>
    <property type="match status" value="1"/>
</dbReference>
<dbReference type="CDD" id="cd12797">
    <property type="entry name" value="M23_peptidase"/>
    <property type="match status" value="1"/>
</dbReference>
<dbReference type="PANTHER" id="PTHR21666:SF270">
    <property type="entry name" value="MUREIN HYDROLASE ACTIVATOR ENVC"/>
    <property type="match status" value="1"/>
</dbReference>
<accession>A0A5D4RD80</accession>
<feature type="domain" description="LysM" evidence="1">
    <location>
        <begin position="265"/>
        <end position="308"/>
    </location>
</feature>
<organism evidence="2 3">
    <name type="scientific">Bacillus infantis</name>
    <dbReference type="NCBI Taxonomy" id="324767"/>
    <lineage>
        <taxon>Bacteria</taxon>
        <taxon>Bacillati</taxon>
        <taxon>Bacillota</taxon>
        <taxon>Bacilli</taxon>
        <taxon>Bacillales</taxon>
        <taxon>Bacillaceae</taxon>
        <taxon>Bacillus</taxon>
    </lineage>
</organism>
<name>A0A5D4RD80_9BACI</name>
<dbReference type="PROSITE" id="PS51782">
    <property type="entry name" value="LYSM"/>
    <property type="match status" value="1"/>
</dbReference>
<dbReference type="RefSeq" id="WP_148974465.1">
    <property type="nucleotide sequence ID" value="NZ_VTER01000004.1"/>
</dbReference>
<comment type="caution">
    <text evidence="2">The sequence shown here is derived from an EMBL/GenBank/DDBJ whole genome shotgun (WGS) entry which is preliminary data.</text>
</comment>
<dbReference type="Pfam" id="PF01476">
    <property type="entry name" value="LysM"/>
    <property type="match status" value="1"/>
</dbReference>
<dbReference type="EMBL" id="VTER01000004">
    <property type="protein sequence ID" value="TYS49345.1"/>
    <property type="molecule type" value="Genomic_DNA"/>
</dbReference>
<dbReference type="Pfam" id="PF01551">
    <property type="entry name" value="Peptidase_M23"/>
    <property type="match status" value="1"/>
</dbReference>
<dbReference type="InterPro" id="IPR018392">
    <property type="entry name" value="LysM"/>
</dbReference>
<evidence type="ECO:0000313" key="3">
    <source>
        <dbReference type="Proteomes" id="UP000322139"/>
    </source>
</evidence>
<dbReference type="Proteomes" id="UP000322139">
    <property type="component" value="Unassembled WGS sequence"/>
</dbReference>
<gene>
    <name evidence="2" type="ORF">FZD51_09040</name>
</gene>
<dbReference type="CDD" id="cd00118">
    <property type="entry name" value="LysM"/>
    <property type="match status" value="1"/>
</dbReference>
<dbReference type="PANTHER" id="PTHR21666">
    <property type="entry name" value="PEPTIDASE-RELATED"/>
    <property type="match status" value="1"/>
</dbReference>
<dbReference type="AlphaFoldDB" id="A0A5D4RD80"/>
<dbReference type="InterPro" id="IPR016047">
    <property type="entry name" value="M23ase_b-sheet_dom"/>
</dbReference>
<sequence length="309" mass="33461">MRDYIRRFLIAWLVLIFISLLIIGGKQPQASELHDEVFASDWQWPADGVLSDCFGTRNGTHKGIDIASDSGTPVYAVDEGSVTRSYYSGSYGNVIFIKHQNGTETVYAHLQERKAAEGEKVLKGQTIGTMGSTGDSSGVHLHFEVHISEWTYDKQNAVDPFLALGETEIGSAVSSVQPAEGSKTIETASLLLADDNGQHFPAAGRKAESAGRKIQSGIAASETMETFDYKPPAVPAAEAHEHRLRLRQLMIASRSQEKGKEAAAPVYEVRAGDTLYSISAKLGTTVSQLKKANSLTDDIIHPGEILSAR</sequence>
<dbReference type="InterPro" id="IPR011055">
    <property type="entry name" value="Dup_hybrid_motif"/>
</dbReference>
<dbReference type="Gene3D" id="2.70.70.10">
    <property type="entry name" value="Glucose Permease (Domain IIA)"/>
    <property type="match status" value="1"/>
</dbReference>
<dbReference type="InterPro" id="IPR036779">
    <property type="entry name" value="LysM_dom_sf"/>
</dbReference>
<dbReference type="InterPro" id="IPR050570">
    <property type="entry name" value="Cell_wall_metabolism_enzyme"/>
</dbReference>
<dbReference type="SMART" id="SM00257">
    <property type="entry name" value="LysM"/>
    <property type="match status" value="1"/>
</dbReference>
<evidence type="ECO:0000259" key="1">
    <source>
        <dbReference type="PROSITE" id="PS51782"/>
    </source>
</evidence>
<protein>
    <submittedName>
        <fullName evidence="2">Peptidoglycan DD-metalloendopeptidase family protein</fullName>
    </submittedName>
</protein>
<dbReference type="GO" id="GO:0004222">
    <property type="term" value="F:metalloendopeptidase activity"/>
    <property type="evidence" value="ECO:0007669"/>
    <property type="project" value="TreeGrafter"/>
</dbReference>